<dbReference type="Proteomes" id="UP000555828">
    <property type="component" value="Unassembled WGS sequence"/>
</dbReference>
<feature type="binding site" evidence="8">
    <location>
        <position position="184"/>
    </location>
    <ligand>
        <name>Zn(2+)</name>
        <dbReference type="ChEBI" id="CHEBI:29105"/>
        <label>1</label>
    </ligand>
</feature>
<dbReference type="InterPro" id="IPR008007">
    <property type="entry name" value="Peptidase_M42"/>
</dbReference>
<evidence type="ECO:0000256" key="6">
    <source>
        <dbReference type="PIRNR" id="PIRNR001123"/>
    </source>
</evidence>
<proteinExistence type="inferred from homology"/>
<dbReference type="GO" id="GO:0006508">
    <property type="term" value="P:proteolysis"/>
    <property type="evidence" value="ECO:0007669"/>
    <property type="project" value="UniProtKB-KW"/>
</dbReference>
<comment type="similarity">
    <text evidence="1 6">Belongs to the peptidase M42 family.</text>
</comment>
<dbReference type="CDD" id="cd05657">
    <property type="entry name" value="M42_glucanase_like"/>
    <property type="match status" value="1"/>
</dbReference>
<comment type="caution">
    <text evidence="9">The sequence shown here is derived from an EMBL/GenBank/DDBJ whole genome shotgun (WGS) entry which is preliminary data.</text>
</comment>
<dbReference type="EMBL" id="JACHEX010000004">
    <property type="protein sequence ID" value="MBB6063136.1"/>
    <property type="molecule type" value="Genomic_DNA"/>
</dbReference>
<name>A0A841GHF6_9BACT</name>
<organism evidence="9 10">
    <name type="scientific">Thermosipho japonicus</name>
    <dbReference type="NCBI Taxonomy" id="90323"/>
    <lineage>
        <taxon>Bacteria</taxon>
        <taxon>Thermotogati</taxon>
        <taxon>Thermotogota</taxon>
        <taxon>Thermotogae</taxon>
        <taxon>Thermotogales</taxon>
        <taxon>Fervidobacteriaceae</taxon>
        <taxon>Thermosipho</taxon>
    </lineage>
</organism>
<dbReference type="PANTHER" id="PTHR32481:SF7">
    <property type="entry name" value="AMINOPEPTIDASE YHFE-RELATED"/>
    <property type="match status" value="1"/>
</dbReference>
<evidence type="ECO:0000256" key="2">
    <source>
        <dbReference type="ARBA" id="ARBA00022438"/>
    </source>
</evidence>
<evidence type="ECO:0000313" key="10">
    <source>
        <dbReference type="Proteomes" id="UP000555828"/>
    </source>
</evidence>
<sequence>MTYVQETVNKIVELCNIPSPTGYTYKAIKYLIEEFKNLGFKYYLTNKNNLLVDLGHGDSNAIMFTAHVDTLGAMVRSITNKGTLKITRIGGYPFSHIENENCTIFTRDGKEFTGTIYNIHPSVHVYEDSGTIKRNEENMEIVLDQKVYTKEDVIELGIMPGDFVAFDPRTVVTKTGFIKSRHLDDKASAGILIALAKSIRDFVIEPKRRVYMLFTSYEEVGHGGAANIPEDVTEVIAVDMGAVGSDLESNVYSASICAKDSSGPYDYEIVGKLIKAAKFAEVNYTVDIYPYYSSDVSAALRAGHDIKHGLVGPGIYASHGYERTHIEAIEATLKLLQKYLEID</sequence>
<dbReference type="InterPro" id="IPR051464">
    <property type="entry name" value="Peptidase_M42_aminopept"/>
</dbReference>
<dbReference type="PANTHER" id="PTHR32481">
    <property type="entry name" value="AMINOPEPTIDASE"/>
    <property type="match status" value="1"/>
</dbReference>
<accession>A0A841GHF6</accession>
<feature type="binding site" evidence="8">
    <location>
        <position position="319"/>
    </location>
    <ligand>
        <name>Zn(2+)</name>
        <dbReference type="ChEBI" id="CHEBI:29105"/>
        <label>2</label>
    </ligand>
</feature>
<dbReference type="InterPro" id="IPR023367">
    <property type="entry name" value="Peptidase_M42_dom2"/>
</dbReference>
<dbReference type="Gene3D" id="2.40.30.40">
    <property type="entry name" value="Peptidase M42, domain 2"/>
    <property type="match status" value="1"/>
</dbReference>
<dbReference type="GO" id="GO:0046872">
    <property type="term" value="F:metal ion binding"/>
    <property type="evidence" value="ECO:0007669"/>
    <property type="project" value="UniProtKB-UniRule"/>
</dbReference>
<dbReference type="Gene3D" id="3.40.630.10">
    <property type="entry name" value="Zn peptidases"/>
    <property type="match status" value="1"/>
</dbReference>
<gene>
    <name evidence="9" type="ORF">HNP65_001599</name>
</gene>
<dbReference type="AlphaFoldDB" id="A0A841GHF6"/>
<feature type="binding site" evidence="8">
    <location>
        <position position="184"/>
    </location>
    <ligand>
        <name>Zn(2+)</name>
        <dbReference type="ChEBI" id="CHEBI:29105"/>
        <label>2</label>
    </ligand>
</feature>
<evidence type="ECO:0000256" key="8">
    <source>
        <dbReference type="PIRSR" id="PIRSR001123-2"/>
    </source>
</evidence>
<keyword evidence="3" id="KW-0645">Protease</keyword>
<dbReference type="RefSeq" id="WP_184619728.1">
    <property type="nucleotide sequence ID" value="NZ_JACHEX010000004.1"/>
</dbReference>
<keyword evidence="4 8" id="KW-0479">Metal-binding</keyword>
<evidence type="ECO:0000256" key="4">
    <source>
        <dbReference type="ARBA" id="ARBA00022723"/>
    </source>
</evidence>
<dbReference type="SUPFAM" id="SSF101821">
    <property type="entry name" value="Aminopeptidase/glucanase lid domain"/>
    <property type="match status" value="1"/>
</dbReference>
<evidence type="ECO:0000256" key="7">
    <source>
        <dbReference type="PIRSR" id="PIRSR001123-1"/>
    </source>
</evidence>
<keyword evidence="10" id="KW-1185">Reference proteome</keyword>
<evidence type="ECO:0000256" key="3">
    <source>
        <dbReference type="ARBA" id="ARBA00022670"/>
    </source>
</evidence>
<protein>
    <submittedName>
        <fullName evidence="9">Putative aminopeptidase FrvX</fullName>
    </submittedName>
</protein>
<comment type="cofactor">
    <cofactor evidence="8">
        <name>a divalent metal cation</name>
        <dbReference type="ChEBI" id="CHEBI:60240"/>
    </cofactor>
    <text evidence="8">Binds 2 divalent metal cations per subunit.</text>
</comment>
<evidence type="ECO:0000256" key="1">
    <source>
        <dbReference type="ARBA" id="ARBA00006272"/>
    </source>
</evidence>
<feature type="active site" description="Proton acceptor" evidence="7">
    <location>
        <position position="218"/>
    </location>
</feature>
<feature type="binding site" evidence="8">
    <location>
        <position position="239"/>
    </location>
    <ligand>
        <name>Zn(2+)</name>
        <dbReference type="ChEBI" id="CHEBI:29105"/>
        <label>1</label>
    </ligand>
</feature>
<dbReference type="SUPFAM" id="SSF53187">
    <property type="entry name" value="Zn-dependent exopeptidases"/>
    <property type="match status" value="1"/>
</dbReference>
<dbReference type="PIRSF" id="PIRSF001123">
    <property type="entry name" value="PepA_GA"/>
    <property type="match status" value="1"/>
</dbReference>
<evidence type="ECO:0000256" key="5">
    <source>
        <dbReference type="ARBA" id="ARBA00022801"/>
    </source>
</evidence>
<keyword evidence="2 9" id="KW-0031">Aminopeptidase</keyword>
<evidence type="ECO:0000313" key="9">
    <source>
        <dbReference type="EMBL" id="MBB6063136.1"/>
    </source>
</evidence>
<feature type="binding site" evidence="8">
    <location>
        <position position="67"/>
    </location>
    <ligand>
        <name>Zn(2+)</name>
        <dbReference type="ChEBI" id="CHEBI:29105"/>
        <label>1</label>
    </ligand>
</feature>
<reference evidence="9 10" key="1">
    <citation type="submission" date="2020-08" db="EMBL/GenBank/DDBJ databases">
        <title>Genomic Encyclopedia of Type Strains, Phase IV (KMG-IV): sequencing the most valuable type-strain genomes for metagenomic binning, comparative biology and taxonomic classification.</title>
        <authorList>
            <person name="Goeker M."/>
        </authorList>
    </citation>
    <scope>NUCLEOTIDE SEQUENCE [LARGE SCALE GENOMIC DNA]</scope>
    <source>
        <strain evidence="9 10">DSM 13481</strain>
    </source>
</reference>
<dbReference type="GO" id="GO:0004177">
    <property type="term" value="F:aminopeptidase activity"/>
    <property type="evidence" value="ECO:0007669"/>
    <property type="project" value="UniProtKB-UniRule"/>
</dbReference>
<dbReference type="Pfam" id="PF05343">
    <property type="entry name" value="Peptidase_M42"/>
    <property type="match status" value="1"/>
</dbReference>
<keyword evidence="5" id="KW-0378">Hydrolase</keyword>
<feature type="binding site" evidence="8">
    <location>
        <position position="219"/>
    </location>
    <ligand>
        <name>Zn(2+)</name>
        <dbReference type="ChEBI" id="CHEBI:29105"/>
        <label>2</label>
    </ligand>
</feature>